<dbReference type="EMBL" id="FNQY01000009">
    <property type="protein sequence ID" value="SEA15289.1"/>
    <property type="molecule type" value="Genomic_DNA"/>
</dbReference>
<proteinExistence type="predicted"/>
<dbReference type="STRING" id="551991.SAMN05192529_10968"/>
<gene>
    <name evidence="1" type="ORF">SAMN05192529_10968</name>
</gene>
<protein>
    <submittedName>
        <fullName evidence="1">Uncharacterized protein</fullName>
    </submittedName>
</protein>
<sequence length="47" mass="5612">MNSSYLYNTNYKTQNFCLNIGEYNKPRRTSSIQDEEKSYLFQITNGH</sequence>
<organism evidence="1 2">
    <name type="scientific">Arachidicoccus rhizosphaerae</name>
    <dbReference type="NCBI Taxonomy" id="551991"/>
    <lineage>
        <taxon>Bacteria</taxon>
        <taxon>Pseudomonadati</taxon>
        <taxon>Bacteroidota</taxon>
        <taxon>Chitinophagia</taxon>
        <taxon>Chitinophagales</taxon>
        <taxon>Chitinophagaceae</taxon>
        <taxon>Arachidicoccus</taxon>
    </lineage>
</organism>
<evidence type="ECO:0000313" key="2">
    <source>
        <dbReference type="Proteomes" id="UP000199041"/>
    </source>
</evidence>
<evidence type="ECO:0000313" key="1">
    <source>
        <dbReference type="EMBL" id="SEA15289.1"/>
    </source>
</evidence>
<reference evidence="1 2" key="1">
    <citation type="submission" date="2016-10" db="EMBL/GenBank/DDBJ databases">
        <authorList>
            <person name="de Groot N.N."/>
        </authorList>
    </citation>
    <scope>NUCLEOTIDE SEQUENCE [LARGE SCALE GENOMIC DNA]</scope>
    <source>
        <strain evidence="1 2">Vu-144</strain>
    </source>
</reference>
<accession>A0A1H3YUQ8</accession>
<dbReference type="Proteomes" id="UP000199041">
    <property type="component" value="Unassembled WGS sequence"/>
</dbReference>
<dbReference type="AlphaFoldDB" id="A0A1H3YUQ8"/>
<keyword evidence="2" id="KW-1185">Reference proteome</keyword>
<name>A0A1H3YUQ8_9BACT</name>